<dbReference type="Proteomes" id="UP000769766">
    <property type="component" value="Unassembled WGS sequence"/>
</dbReference>
<organism evidence="6 7">
    <name type="scientific">Tectimicrobiota bacterium</name>
    <dbReference type="NCBI Taxonomy" id="2528274"/>
    <lineage>
        <taxon>Bacteria</taxon>
        <taxon>Pseudomonadati</taxon>
        <taxon>Nitrospinota/Tectimicrobiota group</taxon>
        <taxon>Candidatus Tectimicrobiota</taxon>
    </lineage>
</organism>
<dbReference type="FunFam" id="2.60.40.4380:FF:000002">
    <property type="entry name" value="Translational regulator CsrA"/>
    <property type="match status" value="1"/>
</dbReference>
<dbReference type="GO" id="GO:0044781">
    <property type="term" value="P:bacterial-type flagellum organization"/>
    <property type="evidence" value="ECO:0007669"/>
    <property type="project" value="UniProtKB-KW"/>
</dbReference>
<sequence length="85" mass="9582">MLVLTRKVGEKIRIGDQITVTIMEVKGRQVRLGIEAPQELGVHRQEIYDKIQEENRLAACWTPADLQNVVDLFGNGPKGPEGEER</sequence>
<dbReference type="NCBIfam" id="NF002469">
    <property type="entry name" value="PRK01712.1"/>
    <property type="match status" value="1"/>
</dbReference>
<comment type="subunit">
    <text evidence="5">Homodimer; the beta-strands of each monomer intercalate to form a hydrophobic core, while the alpha-helices form wings that extend away from the core.</text>
</comment>
<evidence type="ECO:0000256" key="4">
    <source>
        <dbReference type="ARBA" id="ARBA00022884"/>
    </source>
</evidence>
<comment type="function">
    <text evidence="5">A translational regulator that binds mRNA to regulate translation initiation and/or mRNA stability. Usually binds in the 5'-UTR at or near the Shine-Dalgarno sequence preventing ribosome-binding, thus repressing translation. Its main target seems to be the major flagellin gene, while its function is anatagonized by FliW.</text>
</comment>
<dbReference type="HAMAP" id="MF_00167">
    <property type="entry name" value="CsrA"/>
    <property type="match status" value="1"/>
</dbReference>
<keyword evidence="1 5" id="KW-0963">Cytoplasm</keyword>
<dbReference type="Gene3D" id="2.60.40.4380">
    <property type="entry name" value="Translational regulator CsrA"/>
    <property type="match status" value="1"/>
</dbReference>
<accession>A0A932CLJ1</accession>
<dbReference type="PANTHER" id="PTHR34984:SF1">
    <property type="entry name" value="CARBON STORAGE REGULATOR"/>
    <property type="match status" value="1"/>
</dbReference>
<comment type="caution">
    <text evidence="6">The sequence shown here is derived from an EMBL/GenBank/DDBJ whole genome shotgun (WGS) entry which is preliminary data.</text>
</comment>
<reference evidence="6" key="1">
    <citation type="submission" date="2020-07" db="EMBL/GenBank/DDBJ databases">
        <title>Huge and variable diversity of episymbiotic CPR bacteria and DPANN archaea in groundwater ecosystems.</title>
        <authorList>
            <person name="He C.Y."/>
            <person name="Keren R."/>
            <person name="Whittaker M."/>
            <person name="Farag I.F."/>
            <person name="Doudna J."/>
            <person name="Cate J.H.D."/>
            <person name="Banfield J.F."/>
        </authorList>
    </citation>
    <scope>NUCLEOTIDE SEQUENCE</scope>
    <source>
        <strain evidence="6">NC_groundwater_672_Ag_B-0.1um_62_36</strain>
    </source>
</reference>
<dbReference type="GO" id="GO:1902208">
    <property type="term" value="P:regulation of bacterial-type flagellum assembly"/>
    <property type="evidence" value="ECO:0007669"/>
    <property type="project" value="UniProtKB-UniRule"/>
</dbReference>
<name>A0A932CLJ1_UNCTE</name>
<dbReference type="GO" id="GO:0005829">
    <property type="term" value="C:cytosol"/>
    <property type="evidence" value="ECO:0007669"/>
    <property type="project" value="TreeGrafter"/>
</dbReference>
<evidence type="ECO:0000256" key="3">
    <source>
        <dbReference type="ARBA" id="ARBA00022845"/>
    </source>
</evidence>
<evidence type="ECO:0000256" key="2">
    <source>
        <dbReference type="ARBA" id="ARBA00022491"/>
    </source>
</evidence>
<dbReference type="InterPro" id="IPR036107">
    <property type="entry name" value="CsrA_sf"/>
</dbReference>
<dbReference type="GO" id="GO:0006402">
    <property type="term" value="P:mRNA catabolic process"/>
    <property type="evidence" value="ECO:0007669"/>
    <property type="project" value="InterPro"/>
</dbReference>
<gene>
    <name evidence="5 6" type="primary">csrA</name>
    <name evidence="6" type="ORF">HYY20_01685</name>
</gene>
<dbReference type="InterPro" id="IPR003751">
    <property type="entry name" value="CsrA"/>
</dbReference>
<keyword evidence="3 5" id="KW-0810">Translation regulation</keyword>
<evidence type="ECO:0000256" key="5">
    <source>
        <dbReference type="HAMAP-Rule" id="MF_00167"/>
    </source>
</evidence>
<keyword evidence="4 5" id="KW-0694">RNA-binding</keyword>
<keyword evidence="2 5" id="KW-0678">Repressor</keyword>
<dbReference type="Pfam" id="PF02599">
    <property type="entry name" value="CsrA"/>
    <property type="match status" value="1"/>
</dbReference>
<dbReference type="EMBL" id="JACPRF010000049">
    <property type="protein sequence ID" value="MBI2875573.1"/>
    <property type="molecule type" value="Genomic_DNA"/>
</dbReference>
<dbReference type="GO" id="GO:0045947">
    <property type="term" value="P:negative regulation of translational initiation"/>
    <property type="evidence" value="ECO:0007669"/>
    <property type="project" value="UniProtKB-UniRule"/>
</dbReference>
<evidence type="ECO:0000313" key="7">
    <source>
        <dbReference type="Proteomes" id="UP000769766"/>
    </source>
</evidence>
<dbReference type="GO" id="GO:0048027">
    <property type="term" value="F:mRNA 5'-UTR binding"/>
    <property type="evidence" value="ECO:0007669"/>
    <property type="project" value="UniProtKB-UniRule"/>
</dbReference>
<comment type="similarity">
    <text evidence="5">Belongs to the CsrA/RsmA family.</text>
</comment>
<dbReference type="GO" id="GO:0006109">
    <property type="term" value="P:regulation of carbohydrate metabolic process"/>
    <property type="evidence" value="ECO:0007669"/>
    <property type="project" value="InterPro"/>
</dbReference>
<dbReference type="AlphaFoldDB" id="A0A932CLJ1"/>
<evidence type="ECO:0000313" key="6">
    <source>
        <dbReference type="EMBL" id="MBI2875573.1"/>
    </source>
</evidence>
<dbReference type="NCBIfam" id="TIGR00202">
    <property type="entry name" value="csrA"/>
    <property type="match status" value="1"/>
</dbReference>
<protein>
    <recommendedName>
        <fullName evidence="5">Translational regulator CsrA</fullName>
    </recommendedName>
</protein>
<keyword evidence="5" id="KW-1005">Bacterial flagellum biogenesis</keyword>
<comment type="subcellular location">
    <subcellularLocation>
        <location evidence="5">Cytoplasm</location>
    </subcellularLocation>
</comment>
<evidence type="ECO:0000256" key="1">
    <source>
        <dbReference type="ARBA" id="ARBA00022490"/>
    </source>
</evidence>
<dbReference type="SUPFAM" id="SSF117130">
    <property type="entry name" value="CsrA-like"/>
    <property type="match status" value="1"/>
</dbReference>
<proteinExistence type="inferred from homology"/>
<dbReference type="PANTHER" id="PTHR34984">
    <property type="entry name" value="CARBON STORAGE REGULATOR"/>
    <property type="match status" value="1"/>
</dbReference>